<reference evidence="1 2" key="1">
    <citation type="journal article" date="2015" name="Nature">
        <title>rRNA introns, odd ribosomes, and small enigmatic genomes across a large radiation of phyla.</title>
        <authorList>
            <person name="Brown C.T."/>
            <person name="Hug L.A."/>
            <person name="Thomas B.C."/>
            <person name="Sharon I."/>
            <person name="Castelle C.J."/>
            <person name="Singh A."/>
            <person name="Wilkins M.J."/>
            <person name="Williams K.H."/>
            <person name="Banfield J.F."/>
        </authorList>
    </citation>
    <scope>NUCLEOTIDE SEQUENCE [LARGE SCALE GENOMIC DNA]</scope>
</reference>
<comment type="caution">
    <text evidence="1">The sequence shown here is derived from an EMBL/GenBank/DDBJ whole genome shotgun (WGS) entry which is preliminary data.</text>
</comment>
<dbReference type="Proteomes" id="UP000034201">
    <property type="component" value="Unassembled WGS sequence"/>
</dbReference>
<proteinExistence type="predicted"/>
<evidence type="ECO:0000313" key="2">
    <source>
        <dbReference type="Proteomes" id="UP000034201"/>
    </source>
</evidence>
<dbReference type="AlphaFoldDB" id="A0A0G1YZG2"/>
<gene>
    <name evidence="1" type="ORF">UY61_C0035G0020</name>
</gene>
<dbReference type="EMBL" id="LCQQ01000035">
    <property type="protein sequence ID" value="KKW20402.1"/>
    <property type="molecule type" value="Genomic_DNA"/>
</dbReference>
<evidence type="ECO:0000313" key="1">
    <source>
        <dbReference type="EMBL" id="KKW20402.1"/>
    </source>
</evidence>
<organism evidence="1 2">
    <name type="scientific">Candidatus Adlerbacteria bacterium GW2011_GWC1_50_9</name>
    <dbReference type="NCBI Taxonomy" id="1618608"/>
    <lineage>
        <taxon>Bacteria</taxon>
        <taxon>Candidatus Adleribacteriota</taxon>
    </lineage>
</organism>
<name>A0A0G1YZG2_9BACT</name>
<protein>
    <submittedName>
        <fullName evidence="1">Uncharacterized protein</fullName>
    </submittedName>
</protein>
<accession>A0A0G1YZG2</accession>
<sequence length="97" mass="10985">MKLHGFDEIMPSWHTGRSTKGEKIMQIDFRATPEGKRNVLHHFTHPAFPHRTKVTVIPTHHVAVHTDGPHKAIYDETYVAAALTGVRAYKIVHQNLG</sequence>